<sequence>MIVRMATERVYPDAERFKAYAILSDGVVIGDTRVAVEYKSMLIELQFSTVKEGSLKHALTLDEDGKEAFPKPLVVEEMICQTSRDLKEVFEYDEAPEDVLQWAISQTKVLAMIGNMTPLTIRVTSEQKTETQELNLSP</sequence>
<dbReference type="EMBL" id="CM045762">
    <property type="protein sequence ID" value="KAI8012748.1"/>
    <property type="molecule type" value="Genomic_DNA"/>
</dbReference>
<dbReference type="Proteomes" id="UP001060215">
    <property type="component" value="Chromosome 5"/>
</dbReference>
<name>A0ACC0HJA7_9ERIC</name>
<comment type="caution">
    <text evidence="1">The sequence shown here is derived from an EMBL/GenBank/DDBJ whole genome shotgun (WGS) entry which is preliminary data.</text>
</comment>
<gene>
    <name evidence="1" type="ORF">LOK49_LG06G00106</name>
</gene>
<organism evidence="1 2">
    <name type="scientific">Camellia lanceoleosa</name>
    <dbReference type="NCBI Taxonomy" id="1840588"/>
    <lineage>
        <taxon>Eukaryota</taxon>
        <taxon>Viridiplantae</taxon>
        <taxon>Streptophyta</taxon>
        <taxon>Embryophyta</taxon>
        <taxon>Tracheophyta</taxon>
        <taxon>Spermatophyta</taxon>
        <taxon>Magnoliopsida</taxon>
        <taxon>eudicotyledons</taxon>
        <taxon>Gunneridae</taxon>
        <taxon>Pentapetalae</taxon>
        <taxon>asterids</taxon>
        <taxon>Ericales</taxon>
        <taxon>Theaceae</taxon>
        <taxon>Camellia</taxon>
    </lineage>
</organism>
<accession>A0ACC0HJA7</accession>
<keyword evidence="2" id="KW-1185">Reference proteome</keyword>
<evidence type="ECO:0000313" key="1">
    <source>
        <dbReference type="EMBL" id="KAI8012748.1"/>
    </source>
</evidence>
<evidence type="ECO:0000313" key="2">
    <source>
        <dbReference type="Proteomes" id="UP001060215"/>
    </source>
</evidence>
<proteinExistence type="predicted"/>
<reference evidence="1 2" key="1">
    <citation type="journal article" date="2022" name="Plant J.">
        <title>Chromosome-level genome of Camellia lanceoleosa provides a valuable resource for understanding genome evolution and self-incompatibility.</title>
        <authorList>
            <person name="Gong W."/>
            <person name="Xiao S."/>
            <person name="Wang L."/>
            <person name="Liao Z."/>
            <person name="Chang Y."/>
            <person name="Mo W."/>
            <person name="Hu G."/>
            <person name="Li W."/>
            <person name="Zhao G."/>
            <person name="Zhu H."/>
            <person name="Hu X."/>
            <person name="Ji K."/>
            <person name="Xiang X."/>
            <person name="Song Q."/>
            <person name="Yuan D."/>
            <person name="Jin S."/>
            <person name="Zhang L."/>
        </authorList>
    </citation>
    <scope>NUCLEOTIDE SEQUENCE [LARGE SCALE GENOMIC DNA]</scope>
    <source>
        <strain evidence="1">SQ_2022a</strain>
    </source>
</reference>
<protein>
    <submittedName>
        <fullName evidence="1">Uncharacterized protein</fullName>
    </submittedName>
</protein>